<accession>G7JD40</accession>
<dbReference type="EMBL" id="CM001220">
    <property type="protein sequence ID" value="AES92378.1"/>
    <property type="molecule type" value="Genomic_DNA"/>
</dbReference>
<dbReference type="Proteomes" id="UP000002051">
    <property type="component" value="Chromosome 4"/>
</dbReference>
<dbReference type="EnsemblPlants" id="AES92378">
    <property type="protein sequence ID" value="AES92378"/>
    <property type="gene ID" value="MTR_4g128860"/>
</dbReference>
<evidence type="ECO:0000313" key="3">
    <source>
        <dbReference type="EnsemblPlants" id="AES92378"/>
    </source>
</evidence>
<organism evidence="2 4">
    <name type="scientific">Medicago truncatula</name>
    <name type="common">Barrel medic</name>
    <name type="synonym">Medicago tribuloides</name>
    <dbReference type="NCBI Taxonomy" id="3880"/>
    <lineage>
        <taxon>Eukaryota</taxon>
        <taxon>Viridiplantae</taxon>
        <taxon>Streptophyta</taxon>
        <taxon>Embryophyta</taxon>
        <taxon>Tracheophyta</taxon>
        <taxon>Spermatophyta</taxon>
        <taxon>Magnoliopsida</taxon>
        <taxon>eudicotyledons</taxon>
        <taxon>Gunneridae</taxon>
        <taxon>Pentapetalae</taxon>
        <taxon>rosids</taxon>
        <taxon>fabids</taxon>
        <taxon>Fabales</taxon>
        <taxon>Fabaceae</taxon>
        <taxon>Papilionoideae</taxon>
        <taxon>50 kb inversion clade</taxon>
        <taxon>NPAAA clade</taxon>
        <taxon>Hologalegina</taxon>
        <taxon>IRL clade</taxon>
        <taxon>Trifolieae</taxon>
        <taxon>Medicago</taxon>
    </lineage>
</organism>
<evidence type="ECO:0000313" key="4">
    <source>
        <dbReference type="Proteomes" id="UP000002051"/>
    </source>
</evidence>
<dbReference type="HOGENOM" id="CLU_3053403_0_0_1"/>
<name>G7JD40_MEDTR</name>
<feature type="transmembrane region" description="Helical" evidence="1">
    <location>
        <begin position="29"/>
        <end position="50"/>
    </location>
</feature>
<reference evidence="2 4" key="1">
    <citation type="journal article" date="2011" name="Nature">
        <title>The Medicago genome provides insight into the evolution of rhizobial symbioses.</title>
        <authorList>
            <person name="Young N.D."/>
            <person name="Debelle F."/>
            <person name="Oldroyd G.E."/>
            <person name="Geurts R."/>
            <person name="Cannon S.B."/>
            <person name="Udvardi M.K."/>
            <person name="Benedito V.A."/>
            <person name="Mayer K.F."/>
            <person name="Gouzy J."/>
            <person name="Schoof H."/>
            <person name="Van de Peer Y."/>
            <person name="Proost S."/>
            <person name="Cook D.R."/>
            <person name="Meyers B.C."/>
            <person name="Spannagl M."/>
            <person name="Cheung F."/>
            <person name="De Mita S."/>
            <person name="Krishnakumar V."/>
            <person name="Gundlach H."/>
            <person name="Zhou S."/>
            <person name="Mudge J."/>
            <person name="Bharti A.K."/>
            <person name="Murray J.D."/>
            <person name="Naoumkina M.A."/>
            <person name="Rosen B."/>
            <person name="Silverstein K.A."/>
            <person name="Tang H."/>
            <person name="Rombauts S."/>
            <person name="Zhao P.X."/>
            <person name="Zhou P."/>
            <person name="Barbe V."/>
            <person name="Bardou P."/>
            <person name="Bechner M."/>
            <person name="Bellec A."/>
            <person name="Berger A."/>
            <person name="Berges H."/>
            <person name="Bidwell S."/>
            <person name="Bisseling T."/>
            <person name="Choisne N."/>
            <person name="Couloux A."/>
            <person name="Denny R."/>
            <person name="Deshpande S."/>
            <person name="Dai X."/>
            <person name="Doyle J.J."/>
            <person name="Dudez A.M."/>
            <person name="Farmer A.D."/>
            <person name="Fouteau S."/>
            <person name="Franken C."/>
            <person name="Gibelin C."/>
            <person name="Gish J."/>
            <person name="Goldstein S."/>
            <person name="Gonzalez A.J."/>
            <person name="Green P.J."/>
            <person name="Hallab A."/>
            <person name="Hartog M."/>
            <person name="Hua A."/>
            <person name="Humphray S.J."/>
            <person name="Jeong D.H."/>
            <person name="Jing Y."/>
            <person name="Jocker A."/>
            <person name="Kenton S.M."/>
            <person name="Kim D.J."/>
            <person name="Klee K."/>
            <person name="Lai H."/>
            <person name="Lang C."/>
            <person name="Lin S."/>
            <person name="Macmil S.L."/>
            <person name="Magdelenat G."/>
            <person name="Matthews L."/>
            <person name="McCorrison J."/>
            <person name="Monaghan E.L."/>
            <person name="Mun J.H."/>
            <person name="Najar F.Z."/>
            <person name="Nicholson C."/>
            <person name="Noirot C."/>
            <person name="O'Bleness M."/>
            <person name="Paule C.R."/>
            <person name="Poulain J."/>
            <person name="Prion F."/>
            <person name="Qin B."/>
            <person name="Qu C."/>
            <person name="Retzel E.F."/>
            <person name="Riddle C."/>
            <person name="Sallet E."/>
            <person name="Samain S."/>
            <person name="Samson N."/>
            <person name="Sanders I."/>
            <person name="Saurat O."/>
            <person name="Scarpelli C."/>
            <person name="Schiex T."/>
            <person name="Segurens B."/>
            <person name="Severin A.J."/>
            <person name="Sherrier D.J."/>
            <person name="Shi R."/>
            <person name="Sims S."/>
            <person name="Singer S.R."/>
            <person name="Sinharoy S."/>
            <person name="Sterck L."/>
            <person name="Viollet A."/>
            <person name="Wang B.B."/>
            <person name="Wang K."/>
            <person name="Wang M."/>
            <person name="Wang X."/>
            <person name="Warfsmann J."/>
            <person name="Weissenbach J."/>
            <person name="White D.D."/>
            <person name="White J.D."/>
            <person name="Wiley G.B."/>
            <person name="Wincker P."/>
            <person name="Xing Y."/>
            <person name="Yang L."/>
            <person name="Yao Z."/>
            <person name="Ying F."/>
            <person name="Zhai J."/>
            <person name="Zhou L."/>
            <person name="Zuber A."/>
            <person name="Denarie J."/>
            <person name="Dixon R.A."/>
            <person name="May G.D."/>
            <person name="Schwartz D.C."/>
            <person name="Rogers J."/>
            <person name="Quetier F."/>
            <person name="Town C.D."/>
            <person name="Roe B.A."/>
        </authorList>
    </citation>
    <scope>NUCLEOTIDE SEQUENCE [LARGE SCALE GENOMIC DNA]</scope>
    <source>
        <strain evidence="2">A17</strain>
        <strain evidence="3 4">cv. Jemalong A17</strain>
    </source>
</reference>
<keyword evidence="4" id="KW-1185">Reference proteome</keyword>
<keyword evidence="1 2" id="KW-0812">Transmembrane</keyword>
<gene>
    <name evidence="2" type="ordered locus">MTR_4g128860</name>
</gene>
<evidence type="ECO:0000313" key="2">
    <source>
        <dbReference type="EMBL" id="AES92378.1"/>
    </source>
</evidence>
<sequence>MLVLISTPSIPNYKTLLRIFFVSFYKTSLLFPTTLIISLHTCPYLLYIFFFNQQ</sequence>
<keyword evidence="1" id="KW-0472">Membrane</keyword>
<protein>
    <submittedName>
        <fullName evidence="2">Transmembrane protein, putative</fullName>
    </submittedName>
</protein>
<dbReference type="AlphaFoldDB" id="G7JD40"/>
<reference evidence="3" key="3">
    <citation type="submission" date="2015-04" db="UniProtKB">
        <authorList>
            <consortium name="EnsemblPlants"/>
        </authorList>
    </citation>
    <scope>IDENTIFICATION</scope>
    <source>
        <strain evidence="3">cv. Jemalong A17</strain>
    </source>
</reference>
<evidence type="ECO:0000256" key="1">
    <source>
        <dbReference type="SAM" id="Phobius"/>
    </source>
</evidence>
<keyword evidence="1" id="KW-1133">Transmembrane helix</keyword>
<proteinExistence type="predicted"/>
<dbReference type="PaxDb" id="3880-AES92378"/>
<reference evidence="2 4" key="2">
    <citation type="journal article" date="2014" name="BMC Genomics">
        <title>An improved genome release (version Mt4.0) for the model legume Medicago truncatula.</title>
        <authorList>
            <person name="Tang H."/>
            <person name="Krishnakumar V."/>
            <person name="Bidwell S."/>
            <person name="Rosen B."/>
            <person name="Chan A."/>
            <person name="Zhou S."/>
            <person name="Gentzbittel L."/>
            <person name="Childs K.L."/>
            <person name="Yandell M."/>
            <person name="Gundlach H."/>
            <person name="Mayer K.F."/>
            <person name="Schwartz D.C."/>
            <person name="Town C.D."/>
        </authorList>
    </citation>
    <scope>GENOME REANNOTATION</scope>
    <source>
        <strain evidence="3 4">cv. Jemalong A17</strain>
    </source>
</reference>